<name>A0ABQ5BUR5_9ASTR</name>
<dbReference type="InterPro" id="IPR027806">
    <property type="entry name" value="HARBI1_dom"/>
</dbReference>
<dbReference type="EMBL" id="BQNB010013650">
    <property type="protein sequence ID" value="GJT18610.1"/>
    <property type="molecule type" value="Genomic_DNA"/>
</dbReference>
<evidence type="ECO:0000256" key="5">
    <source>
        <dbReference type="ARBA" id="ARBA00022723"/>
    </source>
</evidence>
<sequence length="149" mass="17451">MFNLTLEEWEDFNTMFTFLVARWEGVAHDSRILSEAIRNPNAQFPLPPPDFCRMRALNSKEKFNRSHEKLRNVIKRANGVLKARFLILKRMATFSLTTQRNITIACFALHDFIRKEGLDDELFSTYEHSNVQLDNENVLVEDDGDIEED</sequence>
<dbReference type="Proteomes" id="UP001151760">
    <property type="component" value="Unassembled WGS sequence"/>
</dbReference>
<comment type="similarity">
    <text evidence="3">Belongs to the HARBI1 family.</text>
</comment>
<evidence type="ECO:0000256" key="3">
    <source>
        <dbReference type="ARBA" id="ARBA00006958"/>
    </source>
</evidence>
<proteinExistence type="inferred from homology"/>
<reference evidence="9" key="2">
    <citation type="submission" date="2022-01" db="EMBL/GenBank/DDBJ databases">
        <authorList>
            <person name="Yamashiro T."/>
            <person name="Shiraishi A."/>
            <person name="Satake H."/>
            <person name="Nakayama K."/>
        </authorList>
    </citation>
    <scope>NUCLEOTIDE SEQUENCE</scope>
</reference>
<comment type="caution">
    <text evidence="9">The sequence shown here is derived from an EMBL/GenBank/DDBJ whole genome shotgun (WGS) entry which is preliminary data.</text>
</comment>
<dbReference type="InterPro" id="IPR045249">
    <property type="entry name" value="HARBI1-like"/>
</dbReference>
<keyword evidence="7" id="KW-0539">Nucleus</keyword>
<evidence type="ECO:0000313" key="9">
    <source>
        <dbReference type="EMBL" id="GJT18610.1"/>
    </source>
</evidence>
<feature type="domain" description="DDE Tnp4" evidence="8">
    <location>
        <begin position="58"/>
        <end position="110"/>
    </location>
</feature>
<dbReference type="Pfam" id="PF13359">
    <property type="entry name" value="DDE_Tnp_4"/>
    <property type="match status" value="1"/>
</dbReference>
<evidence type="ECO:0000259" key="8">
    <source>
        <dbReference type="Pfam" id="PF13359"/>
    </source>
</evidence>
<reference evidence="9" key="1">
    <citation type="journal article" date="2022" name="Int. J. Mol. Sci.">
        <title>Draft Genome of Tanacetum Coccineum: Genomic Comparison of Closely Related Tanacetum-Family Plants.</title>
        <authorList>
            <person name="Yamashiro T."/>
            <person name="Shiraishi A."/>
            <person name="Nakayama K."/>
            <person name="Satake H."/>
        </authorList>
    </citation>
    <scope>NUCLEOTIDE SEQUENCE</scope>
</reference>
<evidence type="ECO:0000256" key="6">
    <source>
        <dbReference type="ARBA" id="ARBA00022801"/>
    </source>
</evidence>
<comment type="cofactor">
    <cofactor evidence="1">
        <name>a divalent metal cation</name>
        <dbReference type="ChEBI" id="CHEBI:60240"/>
    </cofactor>
</comment>
<dbReference type="PANTHER" id="PTHR22930">
    <property type="match status" value="1"/>
</dbReference>
<comment type="subcellular location">
    <subcellularLocation>
        <location evidence="2">Nucleus</location>
    </subcellularLocation>
</comment>
<evidence type="ECO:0000256" key="2">
    <source>
        <dbReference type="ARBA" id="ARBA00004123"/>
    </source>
</evidence>
<organism evidence="9 10">
    <name type="scientific">Tanacetum coccineum</name>
    <dbReference type="NCBI Taxonomy" id="301880"/>
    <lineage>
        <taxon>Eukaryota</taxon>
        <taxon>Viridiplantae</taxon>
        <taxon>Streptophyta</taxon>
        <taxon>Embryophyta</taxon>
        <taxon>Tracheophyta</taxon>
        <taxon>Spermatophyta</taxon>
        <taxon>Magnoliopsida</taxon>
        <taxon>eudicotyledons</taxon>
        <taxon>Gunneridae</taxon>
        <taxon>Pentapetalae</taxon>
        <taxon>asterids</taxon>
        <taxon>campanulids</taxon>
        <taxon>Asterales</taxon>
        <taxon>Asteraceae</taxon>
        <taxon>Asteroideae</taxon>
        <taxon>Anthemideae</taxon>
        <taxon>Anthemidinae</taxon>
        <taxon>Tanacetum</taxon>
    </lineage>
</organism>
<protein>
    <submittedName>
        <fullName evidence="9">Myb/SANT-like domain, harbinger transposase-derived nuclease domain protein</fullName>
    </submittedName>
</protein>
<accession>A0ABQ5BUR5</accession>
<evidence type="ECO:0000313" key="10">
    <source>
        <dbReference type="Proteomes" id="UP001151760"/>
    </source>
</evidence>
<keyword evidence="10" id="KW-1185">Reference proteome</keyword>
<evidence type="ECO:0000256" key="7">
    <source>
        <dbReference type="ARBA" id="ARBA00023242"/>
    </source>
</evidence>
<evidence type="ECO:0000256" key="1">
    <source>
        <dbReference type="ARBA" id="ARBA00001968"/>
    </source>
</evidence>
<dbReference type="PANTHER" id="PTHR22930:SF262">
    <property type="entry name" value="MYB_SANT-LIKE DOMAIN, HARBINGER TRANSPOSASE-DERIVED NUCLEASE DOMAIN PROTEIN-RELATED"/>
    <property type="match status" value="1"/>
</dbReference>
<keyword evidence="4" id="KW-0540">Nuclease</keyword>
<keyword evidence="5" id="KW-0479">Metal-binding</keyword>
<gene>
    <name evidence="9" type="ORF">Tco_0877316</name>
</gene>
<keyword evidence="6" id="KW-0378">Hydrolase</keyword>
<evidence type="ECO:0000256" key="4">
    <source>
        <dbReference type="ARBA" id="ARBA00022722"/>
    </source>
</evidence>